<protein>
    <submittedName>
        <fullName evidence="8">RNA polymerase sigma factor</fullName>
    </submittedName>
</protein>
<proteinExistence type="inferred from homology"/>
<dbReference type="Pfam" id="PF04542">
    <property type="entry name" value="Sigma70_r2"/>
    <property type="match status" value="1"/>
</dbReference>
<dbReference type="Proteomes" id="UP001500791">
    <property type="component" value="Unassembled WGS sequence"/>
</dbReference>
<dbReference type="InterPro" id="IPR007630">
    <property type="entry name" value="RNA_pol_sigma70_r4"/>
</dbReference>
<dbReference type="InterPro" id="IPR013324">
    <property type="entry name" value="RNA_pol_sigma_r3/r4-like"/>
</dbReference>
<organism evidence="8 9">
    <name type="scientific">Brevundimonas terrae</name>
    <dbReference type="NCBI Taxonomy" id="363631"/>
    <lineage>
        <taxon>Bacteria</taxon>
        <taxon>Pseudomonadati</taxon>
        <taxon>Pseudomonadota</taxon>
        <taxon>Alphaproteobacteria</taxon>
        <taxon>Caulobacterales</taxon>
        <taxon>Caulobacteraceae</taxon>
        <taxon>Brevundimonas</taxon>
    </lineage>
</organism>
<evidence type="ECO:0000256" key="1">
    <source>
        <dbReference type="ARBA" id="ARBA00010641"/>
    </source>
</evidence>
<dbReference type="EMBL" id="BAAAEJ010000008">
    <property type="protein sequence ID" value="GAA0396238.1"/>
    <property type="molecule type" value="Genomic_DNA"/>
</dbReference>
<comment type="similarity">
    <text evidence="1">Belongs to the sigma-70 factor family. ECF subfamily.</text>
</comment>
<dbReference type="PANTHER" id="PTHR43133:SF8">
    <property type="entry name" value="RNA POLYMERASE SIGMA FACTOR HI_1459-RELATED"/>
    <property type="match status" value="1"/>
</dbReference>
<evidence type="ECO:0000313" key="8">
    <source>
        <dbReference type="EMBL" id="GAA0396238.1"/>
    </source>
</evidence>
<dbReference type="PANTHER" id="PTHR43133">
    <property type="entry name" value="RNA POLYMERASE ECF-TYPE SIGMA FACTO"/>
    <property type="match status" value="1"/>
</dbReference>
<dbReference type="InterPro" id="IPR039425">
    <property type="entry name" value="RNA_pol_sigma-70-like"/>
</dbReference>
<evidence type="ECO:0000256" key="4">
    <source>
        <dbReference type="ARBA" id="ARBA00023125"/>
    </source>
</evidence>
<dbReference type="SUPFAM" id="SSF88946">
    <property type="entry name" value="Sigma2 domain of RNA polymerase sigma factors"/>
    <property type="match status" value="1"/>
</dbReference>
<evidence type="ECO:0000313" key="9">
    <source>
        <dbReference type="Proteomes" id="UP001500791"/>
    </source>
</evidence>
<evidence type="ECO:0000259" key="7">
    <source>
        <dbReference type="Pfam" id="PF04545"/>
    </source>
</evidence>
<feature type="domain" description="RNA polymerase sigma-70 region 4" evidence="7">
    <location>
        <begin position="125"/>
        <end position="173"/>
    </location>
</feature>
<gene>
    <name evidence="8" type="ORF">GCM10009093_23540</name>
</gene>
<dbReference type="NCBIfam" id="TIGR02937">
    <property type="entry name" value="sigma70-ECF"/>
    <property type="match status" value="1"/>
</dbReference>
<dbReference type="InterPro" id="IPR007627">
    <property type="entry name" value="RNA_pol_sigma70_r2"/>
</dbReference>
<dbReference type="RefSeq" id="WP_167177955.1">
    <property type="nucleotide sequence ID" value="NZ_BAAAEJ010000008.1"/>
</dbReference>
<accession>A0ABN0YJF2</accession>
<dbReference type="Pfam" id="PF04545">
    <property type="entry name" value="Sigma70_r4"/>
    <property type="match status" value="1"/>
</dbReference>
<keyword evidence="4" id="KW-0238">DNA-binding</keyword>
<dbReference type="CDD" id="cd06171">
    <property type="entry name" value="Sigma70_r4"/>
    <property type="match status" value="1"/>
</dbReference>
<dbReference type="InterPro" id="IPR014284">
    <property type="entry name" value="RNA_pol_sigma-70_dom"/>
</dbReference>
<dbReference type="Gene3D" id="1.10.10.10">
    <property type="entry name" value="Winged helix-like DNA-binding domain superfamily/Winged helix DNA-binding domain"/>
    <property type="match status" value="1"/>
</dbReference>
<feature type="domain" description="RNA polymerase sigma-70 region 2" evidence="6">
    <location>
        <begin position="30"/>
        <end position="97"/>
    </location>
</feature>
<name>A0ABN0YJF2_9CAUL</name>
<dbReference type="SUPFAM" id="SSF88659">
    <property type="entry name" value="Sigma3 and sigma4 domains of RNA polymerase sigma factors"/>
    <property type="match status" value="1"/>
</dbReference>
<dbReference type="InterPro" id="IPR013325">
    <property type="entry name" value="RNA_pol_sigma_r2"/>
</dbReference>
<keyword evidence="3" id="KW-0731">Sigma factor</keyword>
<comment type="caution">
    <text evidence="8">The sequence shown here is derived from an EMBL/GenBank/DDBJ whole genome shotgun (WGS) entry which is preliminary data.</text>
</comment>
<keyword evidence="9" id="KW-1185">Reference proteome</keyword>
<dbReference type="InterPro" id="IPR036388">
    <property type="entry name" value="WH-like_DNA-bd_sf"/>
</dbReference>
<evidence type="ECO:0000256" key="2">
    <source>
        <dbReference type="ARBA" id="ARBA00023015"/>
    </source>
</evidence>
<dbReference type="Gene3D" id="1.10.1740.10">
    <property type="match status" value="1"/>
</dbReference>
<evidence type="ECO:0000259" key="6">
    <source>
        <dbReference type="Pfam" id="PF04542"/>
    </source>
</evidence>
<reference evidence="8 9" key="1">
    <citation type="journal article" date="2019" name="Int. J. Syst. Evol. Microbiol.">
        <title>The Global Catalogue of Microorganisms (GCM) 10K type strain sequencing project: providing services to taxonomists for standard genome sequencing and annotation.</title>
        <authorList>
            <consortium name="The Broad Institute Genomics Platform"/>
            <consortium name="The Broad Institute Genome Sequencing Center for Infectious Disease"/>
            <person name="Wu L."/>
            <person name="Ma J."/>
        </authorList>
    </citation>
    <scope>NUCLEOTIDE SEQUENCE [LARGE SCALE GENOMIC DNA]</scope>
    <source>
        <strain evidence="8 9">JCM 13476</strain>
    </source>
</reference>
<evidence type="ECO:0000256" key="3">
    <source>
        <dbReference type="ARBA" id="ARBA00023082"/>
    </source>
</evidence>
<sequence>MIRTQPLSAMHDVELAALSAAGGRREYGELVRRHSPFVRALLRRMGAQYALADDLAQDAFMRAYEKCMDFRGQGSFGSWVGRIAARLYLRQIRHDARYADLELLGDEDWQSLEMDPIGRFDLDKALNALSDSERLCVSLCHGAGLTHEEIGKSLNLPLGTVKSHVKRGLQKLRGHLLPVQTAETRLDRVG</sequence>
<keyword evidence="2" id="KW-0805">Transcription regulation</keyword>
<evidence type="ECO:0000256" key="5">
    <source>
        <dbReference type="ARBA" id="ARBA00023163"/>
    </source>
</evidence>
<keyword evidence="5" id="KW-0804">Transcription</keyword>